<dbReference type="EMBL" id="LT991976">
    <property type="protein sequence ID" value="SPK73717.1"/>
    <property type="molecule type" value="Genomic_DNA"/>
</dbReference>
<reference evidence="2 3" key="1">
    <citation type="submission" date="2018-01" db="EMBL/GenBank/DDBJ databases">
        <authorList>
            <person name="Gaut B.S."/>
            <person name="Morton B.R."/>
            <person name="Clegg M.T."/>
            <person name="Duvall M.R."/>
        </authorList>
    </citation>
    <scope>NUCLEOTIDE SEQUENCE [LARGE SCALE GENOMIC DNA]</scope>
    <source>
        <strain evidence="2">Cupriavidus taiwanensis LMG 19425</strain>
    </source>
</reference>
<dbReference type="InterPro" id="IPR011928">
    <property type="entry name" value="Phage_phiJL001_Gp84"/>
</dbReference>
<protein>
    <recommendedName>
        <fullName evidence="1">Bacteriophage phiJL001 Gp84 C-terminal domain-containing protein</fullName>
    </recommendedName>
</protein>
<gene>
    <name evidence="2" type="ORF">CT19425_110254</name>
</gene>
<evidence type="ECO:0000313" key="3">
    <source>
        <dbReference type="Proteomes" id="UP000255505"/>
    </source>
</evidence>
<dbReference type="AlphaFoldDB" id="A0A375IGK8"/>
<accession>A0A375IGK8</accession>
<evidence type="ECO:0000259" key="1">
    <source>
        <dbReference type="Pfam" id="PF09356"/>
    </source>
</evidence>
<evidence type="ECO:0000313" key="2">
    <source>
        <dbReference type="EMBL" id="SPK73717.1"/>
    </source>
</evidence>
<dbReference type="Pfam" id="PF09356">
    <property type="entry name" value="Phage_BR0599"/>
    <property type="match status" value="1"/>
</dbReference>
<name>A0A375IGK8_9BURK</name>
<dbReference type="Pfam" id="PF09931">
    <property type="entry name" value="Phage_phiJL001_Gp84_N"/>
    <property type="match status" value="1"/>
</dbReference>
<dbReference type="NCBIfam" id="TIGR02218">
    <property type="entry name" value="phg_TIGR02218"/>
    <property type="match status" value="1"/>
</dbReference>
<dbReference type="Proteomes" id="UP000255505">
    <property type="component" value="Chromosome I"/>
</dbReference>
<sequence>MRSISAPLAAHLAGDVQTICTLWTVTRRDGRVFGFTDLDRDLTYGGLTYTSTGGYTHSQVETASDLSTGNLELTSIFELSPVTKVDLEAGVWDYATVSISLVNYADLSMGAAVLASGVLGQVTLLNGQYRVEIRSLSQLMQQPSGELYGASCRATLGDSRCKVALGPLTAVGTVDTVTDAYTWADPSLTQTGPTVDFIDTTGRTIPTTAPYTIKVVPPTGGAFVANLSVMDSAGSAWTQVGGSPGAKQYSVAGDGTYTFNSGDATKQLFLSYSYSIGYFAYGKVTFTSGDNAGYSAEVKAFAPGFVTVALPFPFPVEPGDTYTISAGCDRTFGTCKNRFNNVVNFRGEPYVPGLDTILRPQSK</sequence>
<organism evidence="2 3">
    <name type="scientific">Cupriavidus taiwanensis</name>
    <dbReference type="NCBI Taxonomy" id="164546"/>
    <lineage>
        <taxon>Bacteria</taxon>
        <taxon>Pseudomonadati</taxon>
        <taxon>Pseudomonadota</taxon>
        <taxon>Betaproteobacteria</taxon>
        <taxon>Burkholderiales</taxon>
        <taxon>Burkholderiaceae</taxon>
        <taxon>Cupriavidus</taxon>
    </lineage>
</organism>
<dbReference type="InterPro" id="IPR018964">
    <property type="entry name" value="Phage_phiJL001_Gp84_C"/>
</dbReference>
<proteinExistence type="predicted"/>
<dbReference type="RefSeq" id="WP_115663195.1">
    <property type="nucleotide sequence ID" value="NZ_LT991976.1"/>
</dbReference>
<feature type="domain" description="Bacteriophage phiJL001 Gp84 C-terminal" evidence="1">
    <location>
        <begin position="277"/>
        <end position="355"/>
    </location>
</feature>